<dbReference type="RefSeq" id="XP_038779741.1">
    <property type="nucleotide sequence ID" value="XM_038923813.1"/>
</dbReference>
<feature type="domain" description="Pre-mRNA-splicing factor Syf1-like N-terminal HAT-repeats" evidence="12">
    <location>
        <begin position="55"/>
        <end position="200"/>
    </location>
</feature>
<evidence type="ECO:0000256" key="4">
    <source>
        <dbReference type="ARBA" id="ARBA00022728"/>
    </source>
</evidence>
<dbReference type="GO" id="GO:0071007">
    <property type="term" value="C:U2-type catalytic step 2 spliceosome"/>
    <property type="evidence" value="ECO:0007669"/>
    <property type="project" value="TreeGrafter"/>
</dbReference>
<dbReference type="InterPro" id="IPR045075">
    <property type="entry name" value="Syf1-like"/>
</dbReference>
<name>A0A875S4E2_EENNA</name>
<evidence type="ECO:0000313" key="13">
    <source>
        <dbReference type="EMBL" id="QPG76176.1"/>
    </source>
</evidence>
<dbReference type="SUPFAM" id="SSF48452">
    <property type="entry name" value="TPR-like"/>
    <property type="match status" value="1"/>
</dbReference>
<dbReference type="Gene3D" id="1.25.40.10">
    <property type="entry name" value="Tetratricopeptide repeat domain"/>
    <property type="match status" value="2"/>
</dbReference>
<dbReference type="PANTHER" id="PTHR11246">
    <property type="entry name" value="PRE-MRNA SPLICING FACTOR"/>
    <property type="match status" value="1"/>
</dbReference>
<keyword evidence="5" id="KW-0677">Repeat</keyword>
<evidence type="ECO:0000256" key="2">
    <source>
        <dbReference type="ARBA" id="ARBA00008644"/>
    </source>
</evidence>
<dbReference type="OrthoDB" id="541719at2759"/>
<dbReference type="Pfam" id="PF23231">
    <property type="entry name" value="HAT_Syf1_CNRKL1_C"/>
    <property type="match status" value="1"/>
</dbReference>
<dbReference type="InterPro" id="IPR003107">
    <property type="entry name" value="HAT"/>
</dbReference>
<dbReference type="GO" id="GO:0000245">
    <property type="term" value="P:spliceosomal complex assembly"/>
    <property type="evidence" value="ECO:0007669"/>
    <property type="project" value="TreeGrafter"/>
</dbReference>
<evidence type="ECO:0000259" key="12">
    <source>
        <dbReference type="Pfam" id="PF23233"/>
    </source>
</evidence>
<keyword evidence="6" id="KW-0508">mRNA splicing</keyword>
<feature type="region of interest" description="Disordered" evidence="10">
    <location>
        <begin position="500"/>
        <end position="519"/>
    </location>
</feature>
<dbReference type="Proteomes" id="UP000662931">
    <property type="component" value="Chromosome 4"/>
</dbReference>
<dbReference type="InterPro" id="IPR055433">
    <property type="entry name" value="HAT_Syf1-like_N"/>
</dbReference>
<dbReference type="GO" id="GO:0071014">
    <property type="term" value="C:post-mRNA release spliceosomal complex"/>
    <property type="evidence" value="ECO:0007669"/>
    <property type="project" value="TreeGrafter"/>
</dbReference>
<dbReference type="GO" id="GO:0000974">
    <property type="term" value="C:Prp19 complex"/>
    <property type="evidence" value="ECO:0007669"/>
    <property type="project" value="TreeGrafter"/>
</dbReference>
<evidence type="ECO:0000256" key="8">
    <source>
        <dbReference type="ARBA" id="ARBA00037040"/>
    </source>
</evidence>
<evidence type="ECO:0000259" key="11">
    <source>
        <dbReference type="Pfam" id="PF23231"/>
    </source>
</evidence>
<evidence type="ECO:0000256" key="9">
    <source>
        <dbReference type="ARBA" id="ARBA00039167"/>
    </source>
</evidence>
<evidence type="ECO:0000256" key="6">
    <source>
        <dbReference type="ARBA" id="ARBA00023187"/>
    </source>
</evidence>
<dbReference type="EMBL" id="CP064815">
    <property type="protein sequence ID" value="QPG76176.1"/>
    <property type="molecule type" value="Genomic_DNA"/>
</dbReference>
<dbReference type="GeneID" id="62196962"/>
<keyword evidence="14" id="KW-1185">Reference proteome</keyword>
<dbReference type="SMART" id="SM00386">
    <property type="entry name" value="HAT"/>
    <property type="match status" value="10"/>
</dbReference>
<gene>
    <name evidence="13" type="ORF">FOA43_003562</name>
</gene>
<evidence type="ECO:0000313" key="14">
    <source>
        <dbReference type="Proteomes" id="UP000662931"/>
    </source>
</evidence>
<accession>A0A875S4E2</accession>
<comment type="similarity">
    <text evidence="2">Belongs to the crooked-neck family.</text>
</comment>
<protein>
    <recommendedName>
        <fullName evidence="9">Pre-mRNA-splicing factor CLF1</fullName>
    </recommendedName>
</protein>
<comment type="subcellular location">
    <subcellularLocation>
        <location evidence="1">Nucleus</location>
    </subcellularLocation>
</comment>
<comment type="function">
    <text evidence="8">Involved in pre-mRNA splicing and cell cycle progression. Required for the spliceosome assembly and initiation of the DNA replication.</text>
</comment>
<evidence type="ECO:0000256" key="3">
    <source>
        <dbReference type="ARBA" id="ARBA00022664"/>
    </source>
</evidence>
<evidence type="ECO:0000256" key="5">
    <source>
        <dbReference type="ARBA" id="ARBA00022737"/>
    </source>
</evidence>
<reference evidence="13" key="1">
    <citation type="submission" date="2020-10" db="EMBL/GenBank/DDBJ databases">
        <authorList>
            <person name="Roach M.J.R."/>
        </authorList>
    </citation>
    <scope>NUCLEOTIDE SEQUENCE</scope>
    <source>
        <strain evidence="13">CBS 1945</strain>
    </source>
</reference>
<sequence>MTETDIDKLSEVHSQITAEQLLSEAYEYRQTPLKTPDYKIADLDELHDFERRKRQEYEDALRRNRFDIGQWMRYAQFEVDQHDMPRARSILERALEVDNTNVSLWIRYTHFEIKGKNINHARNLLERATSVLPRVDKLWYQYVSVEENLGNVIAARAVFRKWLQWKPGFEVWRHYIEFEERYKEYDNCRLIFEKYTTVYPNASTWLYWAAFEKKHGDATNVKNVYKLGLNGIYELGGLTAEFILSWISWESTIGEEVAIRRLFEFGIKTLNENEVRKLQDDYSKFVKKYGSTQDIEDSVLNGRKLKYESKLSSNPEDFETWCLYLDLISDPLIHLPPSEIEKKFELAISKRPSSSRKDDWLPYIYVWFRYITWEKSRSEDIELLRSIYRRVIKIIPHKSFTFPKVWIGFAELEVKHNNLAEARRVLGQSMGMCPDKEVMNYYITLESNMNQFDRVRTIFNKLIENFSDEEDCWEAYVQFESQLGETERADALKNLSREYLQKPDDEDSQIAKAEHPKVLESMSPVRVPFKSRFEEG</sequence>
<dbReference type="PANTHER" id="PTHR11246:SF3">
    <property type="entry name" value="CROOKED NECK-LIKE PROTEIN 1"/>
    <property type="match status" value="1"/>
</dbReference>
<keyword evidence="4" id="KW-0747">Spliceosome</keyword>
<dbReference type="AlphaFoldDB" id="A0A875S4E2"/>
<dbReference type="GO" id="GO:0071011">
    <property type="term" value="C:precatalytic spliceosome"/>
    <property type="evidence" value="ECO:0007669"/>
    <property type="project" value="TreeGrafter"/>
</dbReference>
<keyword evidence="7" id="KW-0539">Nucleus</keyword>
<dbReference type="InterPro" id="IPR011990">
    <property type="entry name" value="TPR-like_helical_dom_sf"/>
</dbReference>
<dbReference type="Pfam" id="PF23233">
    <property type="entry name" value="HAT_Syf1_CNRKL1_N"/>
    <property type="match status" value="1"/>
</dbReference>
<organism evidence="13 14">
    <name type="scientific">Eeniella nana</name>
    <name type="common">Yeast</name>
    <name type="synonym">Brettanomyces nanus</name>
    <dbReference type="NCBI Taxonomy" id="13502"/>
    <lineage>
        <taxon>Eukaryota</taxon>
        <taxon>Fungi</taxon>
        <taxon>Dikarya</taxon>
        <taxon>Ascomycota</taxon>
        <taxon>Saccharomycotina</taxon>
        <taxon>Pichiomycetes</taxon>
        <taxon>Pichiales</taxon>
        <taxon>Pichiaceae</taxon>
        <taxon>Brettanomyces</taxon>
    </lineage>
</organism>
<evidence type="ECO:0000256" key="7">
    <source>
        <dbReference type="ARBA" id="ARBA00023242"/>
    </source>
</evidence>
<dbReference type="InterPro" id="IPR055430">
    <property type="entry name" value="HAT_Syf1_CNRKL1_C"/>
</dbReference>
<dbReference type="KEGG" id="bnn:FOA43_003562"/>
<feature type="domain" description="Pre-mRNA-splicing factor Syf1/CRNKL1-like C-terminal HAT-repeats" evidence="11">
    <location>
        <begin position="366"/>
        <end position="494"/>
    </location>
</feature>
<proteinExistence type="inferred from homology"/>
<evidence type="ECO:0000256" key="1">
    <source>
        <dbReference type="ARBA" id="ARBA00004123"/>
    </source>
</evidence>
<evidence type="ECO:0000256" key="10">
    <source>
        <dbReference type="SAM" id="MobiDB-lite"/>
    </source>
</evidence>
<keyword evidence="3" id="KW-0507">mRNA processing</keyword>